<dbReference type="GeneTree" id="ENSGT00940000161706"/>
<dbReference type="CDD" id="cd05022">
    <property type="entry name" value="S-100A13"/>
    <property type="match status" value="1"/>
</dbReference>
<dbReference type="InterPro" id="IPR013787">
    <property type="entry name" value="S100_Ca-bd_sub"/>
</dbReference>
<keyword evidence="5" id="KW-1185">Reference proteome</keyword>
<feature type="domain" description="S100/CaBP-9k-type calcium binding subdomain" evidence="3">
    <location>
        <begin position="294"/>
        <end position="335"/>
    </location>
</feature>
<dbReference type="PANTHER" id="PTHR11639:SF4">
    <property type="entry name" value="PROTEIN S100-A14"/>
    <property type="match status" value="1"/>
</dbReference>
<dbReference type="GO" id="GO:0071624">
    <property type="term" value="P:positive regulation of granulocyte chemotaxis"/>
    <property type="evidence" value="ECO:0007669"/>
    <property type="project" value="TreeGrafter"/>
</dbReference>
<protein>
    <recommendedName>
        <fullName evidence="3">S100/CaBP-9k-type calcium binding subdomain domain-containing protein</fullName>
    </recommendedName>
</protein>
<dbReference type="SUPFAM" id="SSF69360">
    <property type="entry name" value="Cell wall binding repeat"/>
    <property type="match status" value="1"/>
</dbReference>
<gene>
    <name evidence="4" type="primary">LOC100550012</name>
</gene>
<evidence type="ECO:0000259" key="3">
    <source>
        <dbReference type="SMART" id="SM01394"/>
    </source>
</evidence>
<dbReference type="PANTHER" id="PTHR11639">
    <property type="entry name" value="S100 CALCIUM-BINDING PROTEIN"/>
    <property type="match status" value="1"/>
</dbReference>
<feature type="compositionally biased region" description="Polar residues" evidence="1">
    <location>
        <begin position="215"/>
        <end position="228"/>
    </location>
</feature>
<dbReference type="InParanoid" id="A0A803YFN5"/>
<dbReference type="SUPFAM" id="SSF47473">
    <property type="entry name" value="EF-hand"/>
    <property type="match status" value="1"/>
</dbReference>
<proteinExistence type="predicted"/>
<evidence type="ECO:0000313" key="4">
    <source>
        <dbReference type="Ensembl" id="ENSMGAP00000030582.1"/>
    </source>
</evidence>
<feature type="transmembrane region" description="Helical" evidence="2">
    <location>
        <begin position="56"/>
        <end position="78"/>
    </location>
</feature>
<evidence type="ECO:0000256" key="2">
    <source>
        <dbReference type="SAM" id="Phobius"/>
    </source>
</evidence>
<organism evidence="4 5">
    <name type="scientific">Meleagris gallopavo</name>
    <name type="common">Wild turkey</name>
    <dbReference type="NCBI Taxonomy" id="9103"/>
    <lineage>
        <taxon>Eukaryota</taxon>
        <taxon>Metazoa</taxon>
        <taxon>Chordata</taxon>
        <taxon>Craniata</taxon>
        <taxon>Vertebrata</taxon>
        <taxon>Euteleostomi</taxon>
        <taxon>Archelosauria</taxon>
        <taxon>Archosauria</taxon>
        <taxon>Dinosauria</taxon>
        <taxon>Saurischia</taxon>
        <taxon>Theropoda</taxon>
        <taxon>Coelurosauria</taxon>
        <taxon>Aves</taxon>
        <taxon>Neognathae</taxon>
        <taxon>Galloanserae</taxon>
        <taxon>Galliformes</taxon>
        <taxon>Phasianidae</taxon>
        <taxon>Meleagridinae</taxon>
        <taxon>Meleagris</taxon>
    </lineage>
</organism>
<dbReference type="GO" id="GO:0048471">
    <property type="term" value="C:perinuclear region of cytoplasm"/>
    <property type="evidence" value="ECO:0007669"/>
    <property type="project" value="TreeGrafter"/>
</dbReference>
<dbReference type="InterPro" id="IPR011992">
    <property type="entry name" value="EF-hand-dom_pair"/>
</dbReference>
<dbReference type="SMART" id="SM01394">
    <property type="entry name" value="S_100"/>
    <property type="match status" value="1"/>
</dbReference>
<dbReference type="GO" id="GO:0005509">
    <property type="term" value="F:calcium ion binding"/>
    <property type="evidence" value="ECO:0007669"/>
    <property type="project" value="TreeGrafter"/>
</dbReference>
<dbReference type="GO" id="GO:0005615">
    <property type="term" value="C:extracellular space"/>
    <property type="evidence" value="ECO:0007669"/>
    <property type="project" value="TreeGrafter"/>
</dbReference>
<evidence type="ECO:0000256" key="1">
    <source>
        <dbReference type="SAM" id="MobiDB-lite"/>
    </source>
</evidence>
<sequence length="374" mass="41898">MVPGAWCMGPVPKACYLVHGAWYLVHGAWYLVHGACYLVHGAWCPQHGTWCMVPKAWYLVHGACYLVHGAWYLVPTAWYPVHGAWYLVRGAWYLVPVAWYLVRGACYPVPVPTRCCMAMLDGERSVWPRRRRFPAPRWLEARLPNEPPCTTPCWELPLTPPWYKTPQQRSARTAGTALAAGKWLGPSWGGGVPHSQGSTHLPPPSHARLCHDLQGRSTPGTVSRQLGASQGVFLAPTPKEGNAPPKPTLIATLSPPAAPQDPPEQRDCRPHRRSSMGQCNCRKKRKDNQELTDVERAIETVINQFHCYAVKGQKEYLTPNEMRELVVQKLPHLGKCVGPLDEKIECMGDPDEAKLEFGEYWDMMGDAAKGCRRK</sequence>
<dbReference type="Ensembl" id="ENSMGAT00000023814.1">
    <property type="protein sequence ID" value="ENSMGAP00000030582.1"/>
    <property type="gene ID" value="ENSMGAG00000022536.1"/>
</dbReference>
<dbReference type="GO" id="GO:0034142">
    <property type="term" value="P:toll-like receptor 4 signaling pathway"/>
    <property type="evidence" value="ECO:0007669"/>
    <property type="project" value="TreeGrafter"/>
</dbReference>
<keyword evidence="2" id="KW-0472">Membrane</keyword>
<reference evidence="4" key="3">
    <citation type="submission" date="2025-09" db="UniProtKB">
        <authorList>
            <consortium name="Ensembl"/>
        </authorList>
    </citation>
    <scope>IDENTIFICATION</scope>
</reference>
<dbReference type="Gene3D" id="1.10.238.10">
    <property type="entry name" value="EF-hand"/>
    <property type="match status" value="1"/>
</dbReference>
<dbReference type="Pfam" id="PF01023">
    <property type="entry name" value="S_100"/>
    <property type="match status" value="1"/>
</dbReference>
<dbReference type="Proteomes" id="UP000001645">
    <property type="component" value="Unplaced"/>
</dbReference>
<dbReference type="GO" id="GO:0032496">
    <property type="term" value="P:response to lipopolysaccharide"/>
    <property type="evidence" value="ECO:0007669"/>
    <property type="project" value="TreeGrafter"/>
</dbReference>
<feature type="transmembrane region" description="Helical" evidence="2">
    <location>
        <begin position="20"/>
        <end position="44"/>
    </location>
</feature>
<dbReference type="AlphaFoldDB" id="A0A803YFN5"/>
<evidence type="ECO:0000313" key="5">
    <source>
        <dbReference type="Proteomes" id="UP000001645"/>
    </source>
</evidence>
<reference evidence="4" key="1">
    <citation type="journal article" date="2010" name="PLoS Biol.">
        <title>Multi-platform next-generation sequencing of the domestic turkey (Meleagris gallopavo): genome assembly and analysis.</title>
        <authorList>
            <person name="Dalloul R.A."/>
            <person name="Long J.A."/>
            <person name="Zimin A.V."/>
            <person name="Aslam L."/>
            <person name="Beal K."/>
            <person name="Blomberg L.A."/>
            <person name="Bouffard P."/>
            <person name="Burt D.W."/>
            <person name="Crasta O."/>
            <person name="Crooijmans R.P."/>
            <person name="Cooper K."/>
            <person name="Coulombe R.A."/>
            <person name="De S."/>
            <person name="Delany M.E."/>
            <person name="Dodgson J.B."/>
            <person name="Dong J.J."/>
            <person name="Evans C."/>
            <person name="Frederickson K.M."/>
            <person name="Flicek P."/>
            <person name="Florea L."/>
            <person name="Folkerts O."/>
            <person name="Groenen M.A."/>
            <person name="Harkins T.T."/>
            <person name="Herrero J."/>
            <person name="Hoffmann S."/>
            <person name="Megens H.J."/>
            <person name="Jiang A."/>
            <person name="de Jong P."/>
            <person name="Kaiser P."/>
            <person name="Kim H."/>
            <person name="Kim K.W."/>
            <person name="Kim S."/>
            <person name="Langenberger D."/>
            <person name="Lee M.K."/>
            <person name="Lee T."/>
            <person name="Mane S."/>
            <person name="Marcais G."/>
            <person name="Marz M."/>
            <person name="McElroy A.P."/>
            <person name="Modise T."/>
            <person name="Nefedov M."/>
            <person name="Notredame C."/>
            <person name="Paton I.R."/>
            <person name="Payne W.S."/>
            <person name="Pertea G."/>
            <person name="Prickett D."/>
            <person name="Puiu D."/>
            <person name="Qioa D."/>
            <person name="Raineri E."/>
            <person name="Ruffier M."/>
            <person name="Salzberg S.L."/>
            <person name="Schatz M.C."/>
            <person name="Scheuring C."/>
            <person name="Schmidt C.J."/>
            <person name="Schroeder S."/>
            <person name="Searle S.M."/>
            <person name="Smith E.J."/>
            <person name="Smith J."/>
            <person name="Sonstegard T.S."/>
            <person name="Stadler P.F."/>
            <person name="Tafer H."/>
            <person name="Tu Z.J."/>
            <person name="Van Tassell C.P."/>
            <person name="Vilella A.J."/>
            <person name="Williams K.P."/>
            <person name="Yorke J.A."/>
            <person name="Zhang L."/>
            <person name="Zhang H.B."/>
            <person name="Zhang X."/>
            <person name="Zhang Y."/>
            <person name="Reed K.M."/>
        </authorList>
    </citation>
    <scope>NUCLEOTIDE SEQUENCE [LARGE SCALE GENOMIC DNA]</scope>
</reference>
<keyword evidence="2" id="KW-0812">Transmembrane</keyword>
<reference evidence="4" key="2">
    <citation type="submission" date="2025-08" db="UniProtKB">
        <authorList>
            <consortium name="Ensembl"/>
        </authorList>
    </citation>
    <scope>IDENTIFICATION</scope>
</reference>
<dbReference type="GO" id="GO:0048306">
    <property type="term" value="F:calcium-dependent protein binding"/>
    <property type="evidence" value="ECO:0007669"/>
    <property type="project" value="TreeGrafter"/>
</dbReference>
<accession>A0A803YFN5</accession>
<name>A0A803YFN5_MELGA</name>
<feature type="region of interest" description="Disordered" evidence="1">
    <location>
        <begin position="187"/>
        <end position="287"/>
    </location>
</feature>
<dbReference type="GO" id="GO:0090026">
    <property type="term" value="P:positive regulation of monocyte chemotaxis"/>
    <property type="evidence" value="ECO:0007669"/>
    <property type="project" value="TreeGrafter"/>
</dbReference>
<dbReference type="GO" id="GO:0042379">
    <property type="term" value="F:chemokine receptor binding"/>
    <property type="evidence" value="ECO:0007669"/>
    <property type="project" value="TreeGrafter"/>
</dbReference>
<keyword evidence="2" id="KW-1133">Transmembrane helix</keyword>